<dbReference type="Proteomes" id="UP000316270">
    <property type="component" value="Chromosome 7"/>
</dbReference>
<reference evidence="2 3" key="1">
    <citation type="submission" date="2019-07" db="EMBL/GenBank/DDBJ databases">
        <title>Finished genome of Venturia effusa.</title>
        <authorList>
            <person name="Young C.A."/>
            <person name="Cox M.P."/>
            <person name="Ganley A.R.D."/>
            <person name="David W.J."/>
        </authorList>
    </citation>
    <scope>NUCLEOTIDE SEQUENCE [LARGE SCALE GENOMIC DNA]</scope>
    <source>
        <strain evidence="3">albino</strain>
    </source>
</reference>
<accession>A0A517LA06</accession>
<keyword evidence="3" id="KW-1185">Reference proteome</keyword>
<sequence length="151" mass="16381">MPLDRGGRPHKLAKSAVFLAAAGSKNEDGASLLQVPKRVSQTGSYLQIAASNEMTTEKQRGRGSKRNITSNQQIAVHRRDPEVQARTIGSKQPPEGRKPGHLYNGIPCESRPPKSQQGAVKPKKPLGNCAYKQRAMGNAMCICGISLWPPR</sequence>
<proteinExistence type="predicted"/>
<protein>
    <submittedName>
        <fullName evidence="2">Uncharacterized protein</fullName>
    </submittedName>
</protein>
<organism evidence="2 3">
    <name type="scientific">Venturia effusa</name>
    <dbReference type="NCBI Taxonomy" id="50376"/>
    <lineage>
        <taxon>Eukaryota</taxon>
        <taxon>Fungi</taxon>
        <taxon>Dikarya</taxon>
        <taxon>Ascomycota</taxon>
        <taxon>Pezizomycotina</taxon>
        <taxon>Dothideomycetes</taxon>
        <taxon>Pleosporomycetidae</taxon>
        <taxon>Venturiales</taxon>
        <taxon>Venturiaceae</taxon>
        <taxon>Venturia</taxon>
    </lineage>
</organism>
<dbReference type="AlphaFoldDB" id="A0A517LA06"/>
<dbReference type="EMBL" id="CP042191">
    <property type="protein sequence ID" value="QDS72461.1"/>
    <property type="molecule type" value="Genomic_DNA"/>
</dbReference>
<evidence type="ECO:0000256" key="1">
    <source>
        <dbReference type="SAM" id="MobiDB-lite"/>
    </source>
</evidence>
<gene>
    <name evidence="2" type="ORF">FKW77_009651</name>
</gene>
<evidence type="ECO:0000313" key="2">
    <source>
        <dbReference type="EMBL" id="QDS72461.1"/>
    </source>
</evidence>
<evidence type="ECO:0000313" key="3">
    <source>
        <dbReference type="Proteomes" id="UP000316270"/>
    </source>
</evidence>
<feature type="region of interest" description="Disordered" evidence="1">
    <location>
        <begin position="50"/>
        <end position="125"/>
    </location>
</feature>
<name>A0A517LA06_9PEZI</name>